<feature type="region of interest" description="Disordered" evidence="2">
    <location>
        <begin position="53"/>
        <end position="75"/>
    </location>
</feature>
<keyword evidence="5" id="KW-1185">Reference proteome</keyword>
<dbReference type="OrthoDB" id="9780724at2"/>
<name>A0A4Q1JJP5_9BACT</name>
<evidence type="ECO:0000256" key="1">
    <source>
        <dbReference type="ARBA" id="ARBA00034120"/>
    </source>
</evidence>
<dbReference type="RefSeq" id="WP_129255071.1">
    <property type="nucleotide sequence ID" value="NZ_SAXA01000012.1"/>
</dbReference>
<accession>A0A4Q1JJP5</accession>
<evidence type="ECO:0000256" key="2">
    <source>
        <dbReference type="SAM" id="MobiDB-lite"/>
    </source>
</evidence>
<comment type="caution">
    <text evidence="4">The sequence shown here is derived from an EMBL/GenBank/DDBJ whole genome shotgun (WGS) entry which is preliminary data.</text>
</comment>
<dbReference type="InterPro" id="IPR043502">
    <property type="entry name" value="DNA/RNA_pol_sf"/>
</dbReference>
<sequence>MEDEWLKFKKYPHIGRPLTRHKDFAWIKSYVTNPEKITNHKFVPLLHRTLSQRKYRPAKNAPKNRNGKRQRSIGDKKQRHIYFPSHLDSIIYGYYSHLLTKEYEKYLEDKPYGSVAVAYRKIPLDNGKSGNKSNIEFAFEAIDFVEKNKNRKLSIIVADVTSFFDNLDHRLLHKQWKYILETNSLPDDHYAVYKNLVSKKYVNENELFKRFQDKLIIERYKPHDTSQKELKRKHVSKIYNMRHENVVAFCNNDEFFDEATDLIRVEKPFKSLIRKSLSKDEIKGIPQGTPISATLANIYMLDFDERVYEAVSEPSKNAYYQRYSDDLIIVCDREDENYFYQLIKDEIEVKANLNIQKEKTNIYRYELNQNSKFEGGIVLNDIVDYNRQLEYLGFMYDGQKVRVKTAGFSKFYRTMKRSFRRGAHFAKKAYTPSDSLFETRLYKRFTHVGSKRRLKWLPDPGSPTGYSRSSQYDWGNFISYLNKANMVMKEINKDDTILKQYSKVWNRFHEIKRQTYNEINVLKKNAH</sequence>
<evidence type="ECO:0000313" key="5">
    <source>
        <dbReference type="Proteomes" id="UP000289703"/>
    </source>
</evidence>
<reference evidence="4 5" key="1">
    <citation type="submission" date="2019-01" db="EMBL/GenBank/DDBJ databases">
        <title>Ancylomarina salipaludis sp. nov., isolated from a salt marsh.</title>
        <authorList>
            <person name="Yoon J.-H."/>
        </authorList>
    </citation>
    <scope>NUCLEOTIDE SEQUENCE [LARGE SCALE GENOMIC DNA]</scope>
    <source>
        <strain evidence="4 5">SHSM-M15</strain>
    </source>
</reference>
<comment type="similarity">
    <text evidence="1">Belongs to the bacterial reverse transcriptase family.</text>
</comment>
<dbReference type="EMBL" id="SAXA01000012">
    <property type="protein sequence ID" value="RXQ90970.1"/>
    <property type="molecule type" value="Genomic_DNA"/>
</dbReference>
<dbReference type="SUPFAM" id="SSF56672">
    <property type="entry name" value="DNA/RNA polymerases"/>
    <property type="match status" value="2"/>
</dbReference>
<dbReference type="InterPro" id="IPR000477">
    <property type="entry name" value="RT_dom"/>
</dbReference>
<evidence type="ECO:0000313" key="4">
    <source>
        <dbReference type="EMBL" id="RXQ90970.1"/>
    </source>
</evidence>
<proteinExistence type="inferred from homology"/>
<dbReference type="PROSITE" id="PS50878">
    <property type="entry name" value="RT_POL"/>
    <property type="match status" value="1"/>
</dbReference>
<dbReference type="Pfam" id="PF00078">
    <property type="entry name" value="RVT_1"/>
    <property type="match status" value="1"/>
</dbReference>
<gene>
    <name evidence="4" type="ORF">EO244_12770</name>
</gene>
<dbReference type="AlphaFoldDB" id="A0A4Q1JJP5"/>
<evidence type="ECO:0000259" key="3">
    <source>
        <dbReference type="PROSITE" id="PS50878"/>
    </source>
</evidence>
<dbReference type="PANTHER" id="PTHR34047:SF8">
    <property type="entry name" value="PROTEIN YKFC"/>
    <property type="match status" value="1"/>
</dbReference>
<dbReference type="InterPro" id="IPR051083">
    <property type="entry name" value="GrpII_Intron_Splice-Mob/Def"/>
</dbReference>
<protein>
    <recommendedName>
        <fullName evidence="3">Reverse transcriptase domain-containing protein</fullName>
    </recommendedName>
</protein>
<dbReference type="Proteomes" id="UP000289703">
    <property type="component" value="Unassembled WGS sequence"/>
</dbReference>
<dbReference type="PANTHER" id="PTHR34047">
    <property type="entry name" value="NUCLEAR INTRON MATURASE 1, MITOCHONDRIAL-RELATED"/>
    <property type="match status" value="1"/>
</dbReference>
<feature type="domain" description="Reverse transcriptase" evidence="3">
    <location>
        <begin position="88"/>
        <end position="396"/>
    </location>
</feature>
<organism evidence="4 5">
    <name type="scientific">Ancylomarina salipaludis</name>
    <dbReference type="NCBI Taxonomy" id="2501299"/>
    <lineage>
        <taxon>Bacteria</taxon>
        <taxon>Pseudomonadati</taxon>
        <taxon>Bacteroidota</taxon>
        <taxon>Bacteroidia</taxon>
        <taxon>Marinilabiliales</taxon>
        <taxon>Marinifilaceae</taxon>
        <taxon>Ancylomarina</taxon>
    </lineage>
</organism>